<protein>
    <recommendedName>
        <fullName evidence="3">WD40-like Beta Propeller Repeat</fullName>
    </recommendedName>
</protein>
<proteinExistence type="predicted"/>
<evidence type="ECO:0000313" key="1">
    <source>
        <dbReference type="EMBL" id="MDY2587811.1"/>
    </source>
</evidence>
<name>A0ABU5EMX9_9FLAO</name>
<dbReference type="Proteomes" id="UP001285855">
    <property type="component" value="Unassembled WGS sequence"/>
</dbReference>
<dbReference type="EMBL" id="JAXDAE010000010">
    <property type="protein sequence ID" value="MDY2587811.1"/>
    <property type="molecule type" value="Genomic_DNA"/>
</dbReference>
<dbReference type="PROSITE" id="PS51257">
    <property type="entry name" value="PROKAR_LIPOPROTEIN"/>
    <property type="match status" value="1"/>
</dbReference>
<reference evidence="1 2" key="1">
    <citation type="submission" date="2023-11" db="EMBL/GenBank/DDBJ databases">
        <title>Winogradskyella pelagius sp. nov., isolated from coastal sediment.</title>
        <authorList>
            <person name="Li F."/>
        </authorList>
    </citation>
    <scope>NUCLEOTIDE SEQUENCE [LARGE SCALE GENOMIC DNA]</scope>
    <source>
        <strain evidence="1 2">KCTC 23502</strain>
    </source>
</reference>
<comment type="caution">
    <text evidence="1">The sequence shown here is derived from an EMBL/GenBank/DDBJ whole genome shotgun (WGS) entry which is preliminary data.</text>
</comment>
<dbReference type="SUPFAM" id="SSF82171">
    <property type="entry name" value="DPP6 N-terminal domain-like"/>
    <property type="match status" value="1"/>
</dbReference>
<dbReference type="Pfam" id="PF07676">
    <property type="entry name" value="PD40"/>
    <property type="match status" value="1"/>
</dbReference>
<dbReference type="RefSeq" id="WP_320556162.1">
    <property type="nucleotide sequence ID" value="NZ_JAXDAE010000010.1"/>
</dbReference>
<accession>A0ABU5EMX9</accession>
<dbReference type="Gene3D" id="2.120.10.30">
    <property type="entry name" value="TolB, C-terminal domain"/>
    <property type="match status" value="1"/>
</dbReference>
<gene>
    <name evidence="1" type="ORF">SNF14_10695</name>
</gene>
<dbReference type="InterPro" id="IPR011659">
    <property type="entry name" value="WD40"/>
</dbReference>
<sequence length="293" mass="33943">MKKSLYISILTILVFGCKNDVAKMEFLIEKIPNEIPIVYRKELIPDNGIIHRGIFSPDLKEYYYTLSDKNFENFNVFKIEKANGIWSEPKEAFFNSNYNEHGMSFSPDGKTLYFSSTRPVGVEGIPDSWHIWKSDNINGKWNAPVFVDIPNLRDKLVSHPTVTNSGTLYYHASNLDYSEMDIYYSKNENGIFKDGKRVDLGTTLRKCTPYISPEEDYLIYATIENQLDLMISYNDGNGTWTGTKKFNDKINNKGQGNPYVTPDNKFLFFTTGDYQDKKWKINWVNIESEIKKN</sequence>
<evidence type="ECO:0000313" key="2">
    <source>
        <dbReference type="Proteomes" id="UP001285855"/>
    </source>
</evidence>
<dbReference type="InterPro" id="IPR011042">
    <property type="entry name" value="6-blade_b-propeller_TolB-like"/>
</dbReference>
<organism evidence="1 2">
    <name type="scientific">Winogradskyella aquimaris</name>
    <dbReference type="NCBI Taxonomy" id="864074"/>
    <lineage>
        <taxon>Bacteria</taxon>
        <taxon>Pseudomonadati</taxon>
        <taxon>Bacteroidota</taxon>
        <taxon>Flavobacteriia</taxon>
        <taxon>Flavobacteriales</taxon>
        <taxon>Flavobacteriaceae</taxon>
        <taxon>Winogradskyella</taxon>
    </lineage>
</organism>
<evidence type="ECO:0008006" key="3">
    <source>
        <dbReference type="Google" id="ProtNLM"/>
    </source>
</evidence>
<keyword evidence="2" id="KW-1185">Reference proteome</keyword>